<sequence>MPQNQYLFSMDSAVKPEPVALAIPAPAPAPLPPNHTPEHTDSEMEDDTDSEQYLDEIVAKVHDLLVLLRNSRAKEVERRRKQDRQLERARTRLRLLDSQIRNALRSAQPK</sequence>
<organism evidence="3 4">
    <name type="scientific">Hypholoma sublateritium (strain FD-334 SS-4)</name>
    <dbReference type="NCBI Taxonomy" id="945553"/>
    <lineage>
        <taxon>Eukaryota</taxon>
        <taxon>Fungi</taxon>
        <taxon>Dikarya</taxon>
        <taxon>Basidiomycota</taxon>
        <taxon>Agaricomycotina</taxon>
        <taxon>Agaricomycetes</taxon>
        <taxon>Agaricomycetidae</taxon>
        <taxon>Agaricales</taxon>
        <taxon>Agaricineae</taxon>
        <taxon>Strophariaceae</taxon>
        <taxon>Hypholoma</taxon>
    </lineage>
</organism>
<reference evidence="4" key="1">
    <citation type="submission" date="2014-04" db="EMBL/GenBank/DDBJ databases">
        <title>Evolutionary Origins and Diversification of the Mycorrhizal Mutualists.</title>
        <authorList>
            <consortium name="DOE Joint Genome Institute"/>
            <consortium name="Mycorrhizal Genomics Consortium"/>
            <person name="Kohler A."/>
            <person name="Kuo A."/>
            <person name="Nagy L.G."/>
            <person name="Floudas D."/>
            <person name="Copeland A."/>
            <person name="Barry K.W."/>
            <person name="Cichocki N."/>
            <person name="Veneault-Fourrey C."/>
            <person name="LaButti K."/>
            <person name="Lindquist E.A."/>
            <person name="Lipzen A."/>
            <person name="Lundell T."/>
            <person name="Morin E."/>
            <person name="Murat C."/>
            <person name="Riley R."/>
            <person name="Ohm R."/>
            <person name="Sun H."/>
            <person name="Tunlid A."/>
            <person name="Henrissat B."/>
            <person name="Grigoriev I.V."/>
            <person name="Hibbett D.S."/>
            <person name="Martin F."/>
        </authorList>
    </citation>
    <scope>NUCLEOTIDE SEQUENCE [LARGE SCALE GENOMIC DNA]</scope>
    <source>
        <strain evidence="4">FD-334 SS-4</strain>
    </source>
</reference>
<evidence type="ECO:0000313" key="3">
    <source>
        <dbReference type="EMBL" id="KJA21044.1"/>
    </source>
</evidence>
<dbReference type="AlphaFoldDB" id="A0A0D2NQI6"/>
<protein>
    <submittedName>
        <fullName evidence="3">Uncharacterized protein</fullName>
    </submittedName>
</protein>
<gene>
    <name evidence="3" type="ORF">HYPSUDRAFT_55701</name>
</gene>
<dbReference type="Proteomes" id="UP000054270">
    <property type="component" value="Unassembled WGS sequence"/>
</dbReference>
<dbReference type="EMBL" id="KN817561">
    <property type="protein sequence ID" value="KJA21044.1"/>
    <property type="molecule type" value="Genomic_DNA"/>
</dbReference>
<keyword evidence="4" id="KW-1185">Reference proteome</keyword>
<evidence type="ECO:0000256" key="1">
    <source>
        <dbReference type="SAM" id="Coils"/>
    </source>
</evidence>
<feature type="region of interest" description="Disordered" evidence="2">
    <location>
        <begin position="24"/>
        <end position="49"/>
    </location>
</feature>
<feature type="coiled-coil region" evidence="1">
    <location>
        <begin position="79"/>
        <end position="106"/>
    </location>
</feature>
<accession>A0A0D2NQI6</accession>
<evidence type="ECO:0000313" key="4">
    <source>
        <dbReference type="Proteomes" id="UP000054270"/>
    </source>
</evidence>
<feature type="compositionally biased region" description="Pro residues" evidence="2">
    <location>
        <begin position="25"/>
        <end position="35"/>
    </location>
</feature>
<name>A0A0D2NQI6_HYPSF</name>
<proteinExistence type="predicted"/>
<evidence type="ECO:0000256" key="2">
    <source>
        <dbReference type="SAM" id="MobiDB-lite"/>
    </source>
</evidence>
<keyword evidence="1" id="KW-0175">Coiled coil</keyword>